<feature type="disulfide bond" evidence="8">
    <location>
        <begin position="595"/>
        <end position="605"/>
    </location>
</feature>
<name>A0AAN9B5H0_9CAEN</name>
<dbReference type="InterPro" id="IPR001881">
    <property type="entry name" value="EGF-like_Ca-bd_dom"/>
</dbReference>
<dbReference type="GO" id="GO:0005509">
    <property type="term" value="F:calcium ion binding"/>
    <property type="evidence" value="ECO:0007669"/>
    <property type="project" value="InterPro"/>
</dbReference>
<dbReference type="CDD" id="cd00033">
    <property type="entry name" value="CCP"/>
    <property type="match status" value="2"/>
</dbReference>
<dbReference type="InterPro" id="IPR035976">
    <property type="entry name" value="Sushi/SCR/CCP_sf"/>
</dbReference>
<dbReference type="PANTHER" id="PTHR47333">
    <property type="entry name" value="VON WILLEBRAND FACTOR C AND EGF DOMAIN-CONTAINING PROTEIN"/>
    <property type="match status" value="1"/>
</dbReference>
<dbReference type="InterPro" id="IPR000436">
    <property type="entry name" value="Sushi_SCR_CCP_dom"/>
</dbReference>
<dbReference type="PROSITE" id="PS50923">
    <property type="entry name" value="SUSHI"/>
    <property type="match status" value="2"/>
</dbReference>
<dbReference type="InterPro" id="IPR018097">
    <property type="entry name" value="EGF_Ca-bd_CS"/>
</dbReference>
<evidence type="ECO:0000313" key="13">
    <source>
        <dbReference type="Proteomes" id="UP001374579"/>
    </source>
</evidence>
<keyword evidence="9" id="KW-0768">Sushi</keyword>
<protein>
    <submittedName>
        <fullName evidence="12">Uncharacterized protein</fullName>
    </submittedName>
</protein>
<dbReference type="Pfam" id="PF07645">
    <property type="entry name" value="EGF_CA"/>
    <property type="match status" value="9"/>
</dbReference>
<feature type="domain" description="EGF-like" evidence="10">
    <location>
        <begin position="508"/>
        <end position="548"/>
    </location>
</feature>
<feature type="domain" description="EGF-like" evidence="10">
    <location>
        <begin position="591"/>
        <end position="631"/>
    </location>
</feature>
<evidence type="ECO:0000256" key="2">
    <source>
        <dbReference type="ARBA" id="ARBA00022525"/>
    </source>
</evidence>
<dbReference type="Gene3D" id="2.10.50.10">
    <property type="entry name" value="Tumor Necrosis Factor Receptor, subunit A, domain 2"/>
    <property type="match status" value="2"/>
</dbReference>
<dbReference type="SUPFAM" id="SSF57535">
    <property type="entry name" value="Complement control module/SCR domain"/>
    <property type="match status" value="2"/>
</dbReference>
<feature type="disulfide bond" evidence="9">
    <location>
        <begin position="808"/>
        <end position="835"/>
    </location>
</feature>
<keyword evidence="13" id="KW-1185">Reference proteome</keyword>
<sequence length="918" mass="99588">MGSFHCGCHHGYVLDKSKVMCSDVDECVSDADLCEDTCVNTPGGFTCICTRLGHVLGPDNRTCVACEVLQYFDDSAQACRFCPAHAHATPGKVALSLSDCVCDLGFRGSPADMQECKDVDECGEGYLRCSHTCVNIPGTAFCACPIGYVVDSAGRSCEDLDECREDENGVVKASCNQVCMNTPGSYTCQCRGDGYTLQTNGHTCTDENECKTGAHNCSHKCVNTDGGFVCECRTGYFMDEDTGVCTDVNECFLDQNPCRQLCTNTEGSYECSCYNAGFRLSRDGTSCVDINECMEGDNPCPDICINTVGSFTCDCNRQGYRLAEDSSGCLDIDECDDAEPHGCEQVCVNTPGAFTCDCRVGYRRVGPKGCQACPQGMYRPSTTTRCQRCPARSTTNGTAKASLKDCHCDQGYTGNPGSSKPCNDYDECDMANFGCQHRCVNTVGSAYCTCNAGFVLSRDRKTCNDVDECANGRKGRCHQVCVNTVGGYTCNCTAPYYTLNRNGYSCDDVDECQTGQRHCEHRCVNTLGGARCSCPYGYRVHEDGTSCDDIDECARSNGGCEDVCTNTVGSFECACTKTGFSPSQDNRQCVDINECLNRSLCEGRCENLYGSYRCHCTKPGTTLGPDGHSCQDVDECQNGTHKCDQLCVNTDLSYRCDCFPGFNRQEDVCVECPVGTLRDDSLPSNESCHSCPPNMTTAKTGSTSRKECICKNGYSIYPLLGTNCRDINECAQKNGGCEDKCQNSRGSFTCTCGPGYTLADDNTSCFRSSCPSLSNPSHGRLVPVQCQLTPRVDQNAWLTPGTVCSYRCRRGYKLRGHAYRTCLPNATWTGQPPTCKAKTCSVLKPPTNGYLLPAICRTGPVPFRKRCKFRCGKNFRLRGKSGAKCLANQRWSTDGSSTRCVPVGKTSKKTANEATVTG</sequence>
<dbReference type="FunFam" id="2.10.25.10:FF:000005">
    <property type="entry name" value="Fibrillin 2"/>
    <property type="match status" value="2"/>
</dbReference>
<evidence type="ECO:0000256" key="9">
    <source>
        <dbReference type="PROSITE-ProRule" id="PRU00302"/>
    </source>
</evidence>
<dbReference type="SUPFAM" id="SSF57184">
    <property type="entry name" value="Growth factor receptor domain"/>
    <property type="match status" value="4"/>
</dbReference>
<dbReference type="InterPro" id="IPR052080">
    <property type="entry name" value="vWF_C/EGF_Fibrillin"/>
</dbReference>
<evidence type="ECO:0000259" key="10">
    <source>
        <dbReference type="PROSITE" id="PS50026"/>
    </source>
</evidence>
<feature type="domain" description="Sushi" evidence="11">
    <location>
        <begin position="784"/>
        <end position="837"/>
    </location>
</feature>
<evidence type="ECO:0000256" key="6">
    <source>
        <dbReference type="ARBA" id="ARBA00023157"/>
    </source>
</evidence>
<keyword evidence="4" id="KW-0732">Signal</keyword>
<dbReference type="InterPro" id="IPR000742">
    <property type="entry name" value="EGF"/>
</dbReference>
<dbReference type="InterPro" id="IPR000152">
    <property type="entry name" value="EGF-type_Asp/Asn_hydroxyl_site"/>
</dbReference>
<dbReference type="SMART" id="SM01411">
    <property type="entry name" value="Ephrin_rec_like"/>
    <property type="match status" value="3"/>
</dbReference>
<keyword evidence="3 8" id="KW-0245">EGF-like domain</keyword>
<dbReference type="EMBL" id="JBAMIC010000013">
    <property type="protein sequence ID" value="KAK7097855.1"/>
    <property type="molecule type" value="Genomic_DNA"/>
</dbReference>
<evidence type="ECO:0000256" key="7">
    <source>
        <dbReference type="ARBA" id="ARBA00023180"/>
    </source>
</evidence>
<dbReference type="SUPFAM" id="SSF57196">
    <property type="entry name" value="EGF/Laminin"/>
    <property type="match status" value="3"/>
</dbReference>
<comment type="subcellular location">
    <subcellularLocation>
        <location evidence="1">Secreted</location>
    </subcellularLocation>
</comment>
<dbReference type="PROSITE" id="PS01186">
    <property type="entry name" value="EGF_2"/>
    <property type="match status" value="5"/>
</dbReference>
<dbReference type="InterPro" id="IPR049883">
    <property type="entry name" value="NOTCH1_EGF-like"/>
</dbReference>
<dbReference type="SMART" id="SM00181">
    <property type="entry name" value="EGF"/>
    <property type="match status" value="14"/>
</dbReference>
<accession>A0AAN9B5H0</accession>
<dbReference type="FunFam" id="2.10.25.10:FF:000014">
    <property type="entry name" value="Latent-transforming growth factor beta-binding protein 3"/>
    <property type="match status" value="1"/>
</dbReference>
<dbReference type="PROSITE" id="PS01187">
    <property type="entry name" value="EGF_CA"/>
    <property type="match status" value="6"/>
</dbReference>
<dbReference type="Gene3D" id="2.10.70.10">
    <property type="entry name" value="Complement Module, domain 1"/>
    <property type="match status" value="2"/>
</dbReference>
<keyword evidence="7" id="KW-0325">Glycoprotein</keyword>
<dbReference type="InterPro" id="IPR009030">
    <property type="entry name" value="Growth_fac_rcpt_cys_sf"/>
</dbReference>
<keyword evidence="5" id="KW-0677">Repeat</keyword>
<dbReference type="GO" id="GO:0005576">
    <property type="term" value="C:extracellular region"/>
    <property type="evidence" value="ECO:0007669"/>
    <property type="project" value="UniProtKB-SubCell"/>
</dbReference>
<dbReference type="Gene3D" id="2.10.25.10">
    <property type="entry name" value="Laminin"/>
    <property type="match status" value="15"/>
</dbReference>
<evidence type="ECO:0000256" key="4">
    <source>
        <dbReference type="ARBA" id="ARBA00022729"/>
    </source>
</evidence>
<dbReference type="SMART" id="SM00032">
    <property type="entry name" value="CCP"/>
    <property type="match status" value="2"/>
</dbReference>
<evidence type="ECO:0000313" key="12">
    <source>
        <dbReference type="EMBL" id="KAK7097855.1"/>
    </source>
</evidence>
<comment type="caution">
    <text evidence="8">Lacks conserved residue(s) required for the propagation of feature annotation.</text>
</comment>
<dbReference type="Pfam" id="PF14670">
    <property type="entry name" value="FXa_inhibition"/>
    <property type="match status" value="1"/>
</dbReference>
<dbReference type="Proteomes" id="UP001374579">
    <property type="component" value="Unassembled WGS sequence"/>
</dbReference>
<organism evidence="12 13">
    <name type="scientific">Littorina saxatilis</name>
    <dbReference type="NCBI Taxonomy" id="31220"/>
    <lineage>
        <taxon>Eukaryota</taxon>
        <taxon>Metazoa</taxon>
        <taxon>Spiralia</taxon>
        <taxon>Lophotrochozoa</taxon>
        <taxon>Mollusca</taxon>
        <taxon>Gastropoda</taxon>
        <taxon>Caenogastropoda</taxon>
        <taxon>Littorinimorpha</taxon>
        <taxon>Littorinoidea</taxon>
        <taxon>Littorinidae</taxon>
        <taxon>Littorina</taxon>
    </lineage>
</organism>
<dbReference type="AlphaFoldDB" id="A0AAN9B5H0"/>
<evidence type="ECO:0000256" key="5">
    <source>
        <dbReference type="ARBA" id="ARBA00022737"/>
    </source>
</evidence>
<evidence type="ECO:0000256" key="1">
    <source>
        <dbReference type="ARBA" id="ARBA00004613"/>
    </source>
</evidence>
<keyword evidence="6 8" id="KW-1015">Disulfide bond</keyword>
<gene>
    <name evidence="12" type="ORF">V1264_004774</name>
</gene>
<feature type="domain" description="Sushi" evidence="11">
    <location>
        <begin position="838"/>
        <end position="902"/>
    </location>
</feature>
<evidence type="ECO:0000256" key="3">
    <source>
        <dbReference type="ARBA" id="ARBA00022536"/>
    </source>
</evidence>
<evidence type="ECO:0000259" key="11">
    <source>
        <dbReference type="PROSITE" id="PS50923"/>
    </source>
</evidence>
<evidence type="ECO:0000256" key="8">
    <source>
        <dbReference type="PROSITE-ProRule" id="PRU00076"/>
    </source>
</evidence>
<dbReference type="Pfam" id="PF12662">
    <property type="entry name" value="cEGF"/>
    <property type="match status" value="2"/>
</dbReference>
<comment type="caution">
    <text evidence="12">The sequence shown here is derived from an EMBL/GenBank/DDBJ whole genome shotgun (WGS) entry which is preliminary data.</text>
</comment>
<dbReference type="FunFam" id="2.10.25.10:FF:000037">
    <property type="entry name" value="Signal peptide, CUB domain and EGF-like domain-containing 2"/>
    <property type="match status" value="1"/>
</dbReference>
<dbReference type="SMART" id="SM00179">
    <property type="entry name" value="EGF_CA"/>
    <property type="match status" value="14"/>
</dbReference>
<dbReference type="Pfam" id="PF00084">
    <property type="entry name" value="Sushi"/>
    <property type="match status" value="2"/>
</dbReference>
<keyword evidence="2" id="KW-0964">Secreted</keyword>
<dbReference type="PROSITE" id="PS00010">
    <property type="entry name" value="ASX_HYDROXYL"/>
    <property type="match status" value="6"/>
</dbReference>
<dbReference type="InterPro" id="IPR026823">
    <property type="entry name" value="cEGF"/>
</dbReference>
<dbReference type="FunFam" id="2.10.25.10:FF:000119">
    <property type="entry name" value="vitamin K-dependent protein S"/>
    <property type="match status" value="2"/>
</dbReference>
<dbReference type="PANTHER" id="PTHR47333:SF4">
    <property type="entry name" value="EGF-LIKE DOMAIN-CONTAINING PROTEIN"/>
    <property type="match status" value="1"/>
</dbReference>
<reference evidence="12 13" key="1">
    <citation type="submission" date="2024-02" db="EMBL/GenBank/DDBJ databases">
        <title>Chromosome-scale genome assembly of the rough periwinkle Littorina saxatilis.</title>
        <authorList>
            <person name="De Jode A."/>
            <person name="Faria R."/>
            <person name="Formenti G."/>
            <person name="Sims Y."/>
            <person name="Smith T.P."/>
            <person name="Tracey A."/>
            <person name="Wood J.M.D."/>
            <person name="Zagrodzka Z.B."/>
            <person name="Johannesson K."/>
            <person name="Butlin R.K."/>
            <person name="Leder E.H."/>
        </authorList>
    </citation>
    <scope>NUCLEOTIDE SEQUENCE [LARGE SCALE GENOMIC DNA]</scope>
    <source>
        <strain evidence="12">Snail1</strain>
        <tissue evidence="12">Muscle</tissue>
    </source>
</reference>
<proteinExistence type="predicted"/>
<dbReference type="PROSITE" id="PS50026">
    <property type="entry name" value="EGF_3"/>
    <property type="match status" value="2"/>
</dbReference>